<dbReference type="KEGG" id="mgin:FRZ54_11010"/>
<dbReference type="InterPro" id="IPR036249">
    <property type="entry name" value="Thioredoxin-like_sf"/>
</dbReference>
<protein>
    <submittedName>
        <fullName evidence="2">Thioredoxin family protein</fullName>
    </submittedName>
</protein>
<sequence length="191" mass="21231">MKTYLTIALTLILSYQSFAQSTPQPAETIMKEAYAKAAKENKKVLLIFHASWCSWCRKMEASINDPACSKLFDDNYVIAYLDVLENAGKKALENPGSDELLKNFDDKNSSLPFFIILDAKGNAITDSNIRENGKLADPNADNNMGCPALEKEVNYFAQMLRSTSKLSDDELAAIKARFRKNETVKTATGTN</sequence>
<evidence type="ECO:0000313" key="2">
    <source>
        <dbReference type="EMBL" id="QEC63084.1"/>
    </source>
</evidence>
<dbReference type="AlphaFoldDB" id="A0A5B8UVJ5"/>
<evidence type="ECO:0000256" key="1">
    <source>
        <dbReference type="SAM" id="SignalP"/>
    </source>
</evidence>
<evidence type="ECO:0000313" key="3">
    <source>
        <dbReference type="Proteomes" id="UP000321479"/>
    </source>
</evidence>
<proteinExistence type="predicted"/>
<keyword evidence="3" id="KW-1185">Reference proteome</keyword>
<feature type="chain" id="PRO_5022840901" evidence="1">
    <location>
        <begin position="20"/>
        <end position="191"/>
    </location>
</feature>
<keyword evidence="1" id="KW-0732">Signal</keyword>
<dbReference type="OrthoDB" id="120730at2"/>
<accession>A0A5B8UVJ5</accession>
<dbReference type="Gene3D" id="3.40.30.10">
    <property type="entry name" value="Glutaredoxin"/>
    <property type="match status" value="1"/>
</dbReference>
<dbReference type="Proteomes" id="UP000321479">
    <property type="component" value="Chromosome"/>
</dbReference>
<dbReference type="EMBL" id="CP042436">
    <property type="protein sequence ID" value="QEC63084.1"/>
    <property type="molecule type" value="Genomic_DNA"/>
</dbReference>
<gene>
    <name evidence="2" type="ORF">FRZ54_11010</name>
</gene>
<organism evidence="2 3">
    <name type="scientific">Mucilaginibacter ginsenosidivorans</name>
    <dbReference type="NCBI Taxonomy" id="398053"/>
    <lineage>
        <taxon>Bacteria</taxon>
        <taxon>Pseudomonadati</taxon>
        <taxon>Bacteroidota</taxon>
        <taxon>Sphingobacteriia</taxon>
        <taxon>Sphingobacteriales</taxon>
        <taxon>Sphingobacteriaceae</taxon>
        <taxon>Mucilaginibacter</taxon>
    </lineage>
</organism>
<reference evidence="2 3" key="1">
    <citation type="journal article" date="2017" name="Curr. Microbiol.">
        <title>Mucilaginibacter ginsenosidivorans sp. nov., Isolated from Soil of Ginseng Field.</title>
        <authorList>
            <person name="Kim M.M."/>
            <person name="Siddiqi M.Z."/>
            <person name="Im W.T."/>
        </authorList>
    </citation>
    <scope>NUCLEOTIDE SEQUENCE [LARGE SCALE GENOMIC DNA]</scope>
    <source>
        <strain evidence="2 3">Gsoil 3017</strain>
    </source>
</reference>
<dbReference type="Pfam" id="PF13899">
    <property type="entry name" value="Thioredoxin_7"/>
    <property type="match status" value="1"/>
</dbReference>
<feature type="signal peptide" evidence="1">
    <location>
        <begin position="1"/>
        <end position="19"/>
    </location>
</feature>
<dbReference type="SUPFAM" id="SSF52833">
    <property type="entry name" value="Thioredoxin-like"/>
    <property type="match status" value="1"/>
</dbReference>
<dbReference type="RefSeq" id="WP_147031660.1">
    <property type="nucleotide sequence ID" value="NZ_CP042436.1"/>
</dbReference>
<name>A0A5B8UVJ5_9SPHI</name>